<dbReference type="Gene3D" id="3.30.2090.10">
    <property type="entry name" value="Multidrug efflux transporter AcrB TolC docking domain, DN and DC subdomains"/>
    <property type="match status" value="1"/>
</dbReference>
<dbReference type="EMBL" id="BARU01038841">
    <property type="protein sequence ID" value="GAH88503.1"/>
    <property type="molecule type" value="Genomic_DNA"/>
</dbReference>
<protein>
    <recommendedName>
        <fullName evidence="3">Acriflavin resistance protein</fullName>
    </recommendedName>
</protein>
<dbReference type="GO" id="GO:0042910">
    <property type="term" value="F:xenobiotic transmembrane transporter activity"/>
    <property type="evidence" value="ECO:0007669"/>
    <property type="project" value="TreeGrafter"/>
</dbReference>
<dbReference type="PANTHER" id="PTHR32063">
    <property type="match status" value="1"/>
</dbReference>
<dbReference type="InterPro" id="IPR027463">
    <property type="entry name" value="AcrB_DN_DC_subdom"/>
</dbReference>
<feature type="non-terminal residue" evidence="2">
    <location>
        <position position="1"/>
    </location>
</feature>
<feature type="non-terminal residue" evidence="2">
    <location>
        <position position="243"/>
    </location>
</feature>
<evidence type="ECO:0000313" key="2">
    <source>
        <dbReference type="EMBL" id="GAH88503.1"/>
    </source>
</evidence>
<dbReference type="AlphaFoldDB" id="X1L2X9"/>
<organism evidence="2">
    <name type="scientific">marine sediment metagenome</name>
    <dbReference type="NCBI Taxonomy" id="412755"/>
    <lineage>
        <taxon>unclassified sequences</taxon>
        <taxon>metagenomes</taxon>
        <taxon>ecological metagenomes</taxon>
    </lineage>
</organism>
<name>X1L2X9_9ZZZZ</name>
<dbReference type="SUPFAM" id="SSF82866">
    <property type="entry name" value="Multidrug efflux transporter AcrB transmembrane domain"/>
    <property type="match status" value="1"/>
</dbReference>
<reference evidence="2" key="1">
    <citation type="journal article" date="2014" name="Front. Microbiol.">
        <title>High frequency of phylogenetically diverse reductive dehalogenase-homologous genes in deep subseafloor sedimentary metagenomes.</title>
        <authorList>
            <person name="Kawai M."/>
            <person name="Futagami T."/>
            <person name="Toyoda A."/>
            <person name="Takaki Y."/>
            <person name="Nishi S."/>
            <person name="Hori S."/>
            <person name="Arai W."/>
            <person name="Tsubouchi T."/>
            <person name="Morono Y."/>
            <person name="Uchiyama I."/>
            <person name="Ito T."/>
            <person name="Fujiyama A."/>
            <person name="Inagaki F."/>
            <person name="Takami H."/>
        </authorList>
    </citation>
    <scope>NUCLEOTIDE SEQUENCE</scope>
    <source>
        <strain evidence="2">Expedition CK06-06</strain>
    </source>
</reference>
<gene>
    <name evidence="2" type="ORF">S03H2_60295</name>
</gene>
<keyword evidence="1" id="KW-0472">Membrane</keyword>
<proteinExistence type="predicted"/>
<evidence type="ECO:0000256" key="1">
    <source>
        <dbReference type="SAM" id="Phobius"/>
    </source>
</evidence>
<dbReference type="PANTHER" id="PTHR32063:SF0">
    <property type="entry name" value="SWARMING MOTILITY PROTEIN SWRC"/>
    <property type="match status" value="1"/>
</dbReference>
<keyword evidence="1" id="KW-1133">Transmembrane helix</keyword>
<feature type="transmembrane region" description="Helical" evidence="1">
    <location>
        <begin position="193"/>
        <end position="214"/>
    </location>
</feature>
<dbReference type="GO" id="GO:0005886">
    <property type="term" value="C:plasma membrane"/>
    <property type="evidence" value="ECO:0007669"/>
    <property type="project" value="TreeGrafter"/>
</dbReference>
<dbReference type="PRINTS" id="PR00702">
    <property type="entry name" value="ACRIFLAVINRP"/>
</dbReference>
<feature type="transmembrane region" description="Helical" evidence="1">
    <location>
        <begin position="159"/>
        <end position="181"/>
    </location>
</feature>
<dbReference type="Pfam" id="PF00873">
    <property type="entry name" value="ACR_tran"/>
    <property type="match status" value="1"/>
</dbReference>
<evidence type="ECO:0008006" key="3">
    <source>
        <dbReference type="Google" id="ProtNLM"/>
    </source>
</evidence>
<comment type="caution">
    <text evidence="2">The sequence shown here is derived from an EMBL/GenBank/DDBJ whole genome shotgun (WGS) entry which is preliminary data.</text>
</comment>
<dbReference type="Gene3D" id="1.20.1640.10">
    <property type="entry name" value="Multidrug efflux transporter AcrB transmembrane domain"/>
    <property type="match status" value="1"/>
</dbReference>
<dbReference type="InterPro" id="IPR001036">
    <property type="entry name" value="Acrflvin-R"/>
</dbReference>
<dbReference type="Gene3D" id="3.30.70.1320">
    <property type="entry name" value="Multidrug efflux transporter AcrB pore domain like"/>
    <property type="match status" value="1"/>
</dbReference>
<keyword evidence="1" id="KW-0812">Transmembrane</keyword>
<sequence length="243" mass="26129">YELKNVAEADFLPVLAQVEGVFSAEVEGGDKERVLISPVPQQLVTSNVSMYHIVASLTMGEHYDSLEAIENAPMGVDSVVLGDIANVSLGPAPNTVITRTDGEASVAIFVMKEGDANTVEVANAVMEKAQEIEANLDGDFKLVPLLDQSEFIEDSISQLLLMAIIGGILAIFIVFLFLWAFRASLVTAMSIPLSVLIGFLVMHFSGITINLLTLSAMAIAVGRLIDNSIVVTEVIYRKMKGWG</sequence>
<accession>X1L2X9</accession>